<dbReference type="InterPro" id="IPR046520">
    <property type="entry name" value="DUF6697"/>
</dbReference>
<evidence type="ECO:0000313" key="3">
    <source>
        <dbReference type="EMBL" id="KAF6743547.1"/>
    </source>
</evidence>
<evidence type="ECO:0000256" key="1">
    <source>
        <dbReference type="SAM" id="MobiDB-lite"/>
    </source>
</evidence>
<organism evidence="3 4">
    <name type="scientific">Ephemerocybe angulata</name>
    <dbReference type="NCBI Taxonomy" id="980116"/>
    <lineage>
        <taxon>Eukaryota</taxon>
        <taxon>Fungi</taxon>
        <taxon>Dikarya</taxon>
        <taxon>Basidiomycota</taxon>
        <taxon>Agaricomycotina</taxon>
        <taxon>Agaricomycetes</taxon>
        <taxon>Agaricomycetidae</taxon>
        <taxon>Agaricales</taxon>
        <taxon>Agaricineae</taxon>
        <taxon>Psathyrellaceae</taxon>
        <taxon>Ephemerocybe</taxon>
    </lineage>
</organism>
<dbReference type="AlphaFoldDB" id="A0A8H6HCD1"/>
<gene>
    <name evidence="3" type="ORF">DFP72DRAFT_1079952</name>
</gene>
<comment type="caution">
    <text evidence="3">The sequence shown here is derived from an EMBL/GenBank/DDBJ whole genome shotgun (WGS) entry which is preliminary data.</text>
</comment>
<feature type="region of interest" description="Disordered" evidence="1">
    <location>
        <begin position="200"/>
        <end position="288"/>
    </location>
</feature>
<feature type="domain" description="DUF6697" evidence="2">
    <location>
        <begin position="1"/>
        <end position="195"/>
    </location>
</feature>
<keyword evidence="4" id="KW-1185">Reference proteome</keyword>
<proteinExistence type="predicted"/>
<protein>
    <recommendedName>
        <fullName evidence="2">DUF6697 domain-containing protein</fullName>
    </recommendedName>
</protein>
<dbReference type="EMBL" id="JACGCI010000142">
    <property type="protein sequence ID" value="KAF6743547.1"/>
    <property type="molecule type" value="Genomic_DNA"/>
</dbReference>
<sequence>MVSRKFMTEEYGGNLQMTFPDIREEKLQEHGMDDFMYLPLDFQPEAPEVPGFPGLWLNIGGDNSEMDADPQRVFTRITTTPRALWQYQGQYEIKLAKQLTQEEWGNQTVSVRNTWAKQLAKKCWGGYCRASIYARKHWGRLPTNEECQDIIDRNLHAEIGQVEIAGALTRGEVNMDVYTMKCVGYDSAFQRNIAQKFPTWVPKPSKAKGQKSNKRKAEQKPKTNGKPNKRPKHEEDDVDFTMVHSDSDDDSEEHEEYEEEEEEGPDDEVLNPWRYISKGTRSRPAMRT</sequence>
<evidence type="ECO:0000259" key="2">
    <source>
        <dbReference type="Pfam" id="PF20411"/>
    </source>
</evidence>
<feature type="compositionally biased region" description="Acidic residues" evidence="1">
    <location>
        <begin position="247"/>
        <end position="269"/>
    </location>
</feature>
<accession>A0A8H6HCD1</accession>
<dbReference type="Proteomes" id="UP000521943">
    <property type="component" value="Unassembled WGS sequence"/>
</dbReference>
<dbReference type="OrthoDB" id="3176940at2759"/>
<feature type="compositionally biased region" description="Basic residues" evidence="1">
    <location>
        <begin position="205"/>
        <end position="214"/>
    </location>
</feature>
<evidence type="ECO:0000313" key="4">
    <source>
        <dbReference type="Proteomes" id="UP000521943"/>
    </source>
</evidence>
<reference evidence="3 4" key="1">
    <citation type="submission" date="2020-07" db="EMBL/GenBank/DDBJ databases">
        <title>Comparative genomics of pyrophilous fungi reveals a link between fire events and developmental genes.</title>
        <authorList>
            <consortium name="DOE Joint Genome Institute"/>
            <person name="Steindorff A.S."/>
            <person name="Carver A."/>
            <person name="Calhoun S."/>
            <person name="Stillman K."/>
            <person name="Liu H."/>
            <person name="Lipzen A."/>
            <person name="Pangilinan J."/>
            <person name="Labutti K."/>
            <person name="Bruns T.D."/>
            <person name="Grigoriev I.V."/>
        </authorList>
    </citation>
    <scope>NUCLEOTIDE SEQUENCE [LARGE SCALE GENOMIC DNA]</scope>
    <source>
        <strain evidence="3 4">CBS 144469</strain>
    </source>
</reference>
<name>A0A8H6HCD1_9AGAR</name>
<dbReference type="Pfam" id="PF20411">
    <property type="entry name" value="DUF6697"/>
    <property type="match status" value="1"/>
</dbReference>